<dbReference type="InterPro" id="IPR034768">
    <property type="entry name" value="4FE4S_WBL"/>
</dbReference>
<keyword evidence="4" id="KW-0004">4Fe-4S</keyword>
<evidence type="ECO:0000256" key="2">
    <source>
        <dbReference type="ARBA" id="ARBA00004496"/>
    </source>
</evidence>
<evidence type="ECO:0000256" key="8">
    <source>
        <dbReference type="ARBA" id="ARBA00023015"/>
    </source>
</evidence>
<comment type="similarity">
    <text evidence="3">Belongs to the WhiB family.</text>
</comment>
<evidence type="ECO:0000313" key="14">
    <source>
        <dbReference type="Proteomes" id="UP001500393"/>
    </source>
</evidence>
<dbReference type="InterPro" id="IPR003482">
    <property type="entry name" value="Whib"/>
</dbReference>
<dbReference type="Proteomes" id="UP001500393">
    <property type="component" value="Unassembled WGS sequence"/>
</dbReference>
<keyword evidence="8" id="KW-0805">Transcription regulation</keyword>
<evidence type="ECO:0000256" key="4">
    <source>
        <dbReference type="ARBA" id="ARBA00022485"/>
    </source>
</evidence>
<reference evidence="13 14" key="1">
    <citation type="journal article" date="2019" name="Int. J. Syst. Evol. Microbiol.">
        <title>The Global Catalogue of Microorganisms (GCM) 10K type strain sequencing project: providing services to taxonomists for standard genome sequencing and annotation.</title>
        <authorList>
            <consortium name="The Broad Institute Genomics Platform"/>
            <consortium name="The Broad Institute Genome Sequencing Center for Infectious Disease"/>
            <person name="Wu L."/>
            <person name="Ma J."/>
        </authorList>
    </citation>
    <scope>NUCLEOTIDE SEQUENCE [LARGE SCALE GENOMIC DNA]</scope>
    <source>
        <strain evidence="13 14">JCM 14969</strain>
    </source>
</reference>
<evidence type="ECO:0000256" key="6">
    <source>
        <dbReference type="ARBA" id="ARBA00023004"/>
    </source>
</evidence>
<dbReference type="RefSeq" id="WP_344220787.1">
    <property type="nucleotide sequence ID" value="NZ_BAAAOS010000053.1"/>
</dbReference>
<dbReference type="Pfam" id="PF02467">
    <property type="entry name" value="Whib"/>
    <property type="match status" value="1"/>
</dbReference>
<gene>
    <name evidence="13" type="ORF">GCM10009789_67320</name>
</gene>
<evidence type="ECO:0000313" key="13">
    <source>
        <dbReference type="EMBL" id="GAA1603843.1"/>
    </source>
</evidence>
<keyword evidence="9" id="KW-0238">DNA-binding</keyword>
<evidence type="ECO:0000256" key="5">
    <source>
        <dbReference type="ARBA" id="ARBA00022723"/>
    </source>
</evidence>
<evidence type="ECO:0000256" key="10">
    <source>
        <dbReference type="ARBA" id="ARBA00023157"/>
    </source>
</evidence>
<keyword evidence="5" id="KW-0479">Metal-binding</keyword>
<evidence type="ECO:0000256" key="11">
    <source>
        <dbReference type="ARBA" id="ARBA00023163"/>
    </source>
</evidence>
<dbReference type="PANTHER" id="PTHR38839">
    <property type="entry name" value="TRANSCRIPTIONAL REGULATOR WHID-RELATED"/>
    <property type="match status" value="1"/>
</dbReference>
<organism evidence="13 14">
    <name type="scientific">Kribbella sancticallisti</name>
    <dbReference type="NCBI Taxonomy" id="460087"/>
    <lineage>
        <taxon>Bacteria</taxon>
        <taxon>Bacillati</taxon>
        <taxon>Actinomycetota</taxon>
        <taxon>Actinomycetes</taxon>
        <taxon>Propionibacteriales</taxon>
        <taxon>Kribbellaceae</taxon>
        <taxon>Kribbella</taxon>
    </lineage>
</organism>
<accession>A0ABN2ED01</accession>
<evidence type="ECO:0000256" key="9">
    <source>
        <dbReference type="ARBA" id="ARBA00023125"/>
    </source>
</evidence>
<protein>
    <recommendedName>
        <fullName evidence="12">4Fe-4S Wbl-type domain-containing protein</fullName>
    </recommendedName>
</protein>
<evidence type="ECO:0000256" key="1">
    <source>
        <dbReference type="ARBA" id="ARBA00001966"/>
    </source>
</evidence>
<dbReference type="PROSITE" id="PS51674">
    <property type="entry name" value="4FE4S_WBL"/>
    <property type="match status" value="1"/>
</dbReference>
<evidence type="ECO:0000256" key="7">
    <source>
        <dbReference type="ARBA" id="ARBA00023014"/>
    </source>
</evidence>
<sequence>MTVRRQIPGQLVLPLVAGLSRKSRASLVRRIKVGWQDEANCAGYLDHDDFYQDEMAARRTDPKDICAFCPVVRDCLAAALVADEQGIWGRTTEAERDAIREDLAQGIDVDHALSPYLDGPSATWGMAA</sequence>
<evidence type="ECO:0000259" key="12">
    <source>
        <dbReference type="PROSITE" id="PS51674"/>
    </source>
</evidence>
<comment type="subcellular location">
    <subcellularLocation>
        <location evidence="2">Cytoplasm</location>
    </subcellularLocation>
</comment>
<feature type="domain" description="4Fe-4S Wbl-type" evidence="12">
    <location>
        <begin position="40"/>
        <end position="98"/>
    </location>
</feature>
<evidence type="ECO:0000256" key="3">
    <source>
        <dbReference type="ARBA" id="ARBA00006597"/>
    </source>
</evidence>
<dbReference type="EMBL" id="BAAAOS010000053">
    <property type="protein sequence ID" value="GAA1603843.1"/>
    <property type="molecule type" value="Genomic_DNA"/>
</dbReference>
<comment type="caution">
    <text evidence="13">The sequence shown here is derived from an EMBL/GenBank/DDBJ whole genome shotgun (WGS) entry which is preliminary data.</text>
</comment>
<keyword evidence="6" id="KW-0408">Iron</keyword>
<keyword evidence="10" id="KW-1015">Disulfide bond</keyword>
<keyword evidence="11" id="KW-0804">Transcription</keyword>
<comment type="cofactor">
    <cofactor evidence="1">
        <name>[4Fe-4S] cluster</name>
        <dbReference type="ChEBI" id="CHEBI:49883"/>
    </cofactor>
</comment>
<name>A0ABN2ED01_9ACTN</name>
<keyword evidence="14" id="KW-1185">Reference proteome</keyword>
<keyword evidence="7" id="KW-0411">Iron-sulfur</keyword>
<proteinExistence type="inferred from homology"/>